<keyword evidence="3 5" id="KW-0732">Signal</keyword>
<evidence type="ECO:0000259" key="6">
    <source>
        <dbReference type="SMART" id="SM00062"/>
    </source>
</evidence>
<gene>
    <name evidence="7" type="ORF">CEJ45_04995</name>
</gene>
<dbReference type="InterPro" id="IPR018313">
    <property type="entry name" value="SBP_3_CS"/>
</dbReference>
<dbReference type="SUPFAM" id="SSF53850">
    <property type="entry name" value="Periplasmic binding protein-like II"/>
    <property type="match status" value="1"/>
</dbReference>
<evidence type="ECO:0000256" key="5">
    <source>
        <dbReference type="SAM" id="SignalP"/>
    </source>
</evidence>
<dbReference type="InterPro" id="IPR051455">
    <property type="entry name" value="Bact_solute-bind_prot3"/>
</dbReference>
<accession>A0A225SX21</accession>
<proteinExistence type="inferred from homology"/>
<dbReference type="PROSITE" id="PS51257">
    <property type="entry name" value="PROKAR_LIPOPROTEIN"/>
    <property type="match status" value="1"/>
</dbReference>
<evidence type="ECO:0000256" key="2">
    <source>
        <dbReference type="ARBA" id="ARBA00022448"/>
    </source>
</evidence>
<evidence type="ECO:0000256" key="4">
    <source>
        <dbReference type="RuleBase" id="RU003744"/>
    </source>
</evidence>
<comment type="similarity">
    <text evidence="1 4">Belongs to the bacterial solute-binding protein 3 family.</text>
</comment>
<dbReference type="EMBL" id="NJGV01000004">
    <property type="protein sequence ID" value="OWY35768.1"/>
    <property type="molecule type" value="Genomic_DNA"/>
</dbReference>
<dbReference type="Gene3D" id="3.40.190.10">
    <property type="entry name" value="Periplasmic binding protein-like II"/>
    <property type="match status" value="2"/>
</dbReference>
<reference evidence="7 8" key="1">
    <citation type="journal article" date="2010" name="Int. J. Syst. Evol. Microbiol.">
        <title>Reclassification of Herbaspirillum putei as a later heterotypic synonym of Herbaspirillum huttiense, with the description of H. huttiense subsp. huttiense subsp. nov. and H. huttiense subsp. putei subsp. nov., comb. nov., and description of Herbaspirillum aquaticum sp. nov.</title>
        <authorList>
            <person name="Dobritsa A.P."/>
            <person name="Reddy M.C."/>
            <person name="Samadpour M."/>
        </authorList>
    </citation>
    <scope>NUCLEOTIDE SEQUENCE [LARGE SCALE GENOMIC DNA]</scope>
    <source>
        <strain evidence="7 8">IEH 4430</strain>
    </source>
</reference>
<comment type="caution">
    <text evidence="7">The sequence shown here is derived from an EMBL/GenBank/DDBJ whole genome shotgun (WGS) entry which is preliminary data.</text>
</comment>
<dbReference type="PANTHER" id="PTHR30085">
    <property type="entry name" value="AMINO ACID ABC TRANSPORTER PERMEASE"/>
    <property type="match status" value="1"/>
</dbReference>
<dbReference type="Pfam" id="PF00497">
    <property type="entry name" value="SBP_bac_3"/>
    <property type="match status" value="1"/>
</dbReference>
<organism evidence="7 8">
    <name type="scientific">Herbaspirillum aquaticum</name>
    <dbReference type="NCBI Taxonomy" id="568783"/>
    <lineage>
        <taxon>Bacteria</taxon>
        <taxon>Pseudomonadati</taxon>
        <taxon>Pseudomonadota</taxon>
        <taxon>Betaproteobacteria</taxon>
        <taxon>Burkholderiales</taxon>
        <taxon>Oxalobacteraceae</taxon>
        <taxon>Herbaspirillum</taxon>
    </lineage>
</organism>
<dbReference type="RefSeq" id="WP_088754106.1">
    <property type="nucleotide sequence ID" value="NZ_NJGV01000004.1"/>
</dbReference>
<dbReference type="CDD" id="cd13689">
    <property type="entry name" value="PBP2_BsGlnH"/>
    <property type="match status" value="1"/>
</dbReference>
<sequence>MKKISQHLKQLGMGGLLLACAWIVPAAAHADRLEEIQARGSLICATLASNEPLGFPDPQTGQIVGFDVDMCSAIAAKLGVKMRQRSLTVEARLPALMQGEVDIVSAALGYTRERARQIDFTASHYQNPIKLIVQSDSGLNLVSDLEGKRISANRGSTPEQAARRVLRRATLLTFPDTPQSFLALAQKQADALAISMPSGIRFVNESGGRYRFVEGALAWEPTALGVKKGEPRLLDAVNKALVALEKDGQIDALWIKWFGPKTKFNIPRDKKLTPISAFRQAG</sequence>
<dbReference type="GO" id="GO:0006865">
    <property type="term" value="P:amino acid transport"/>
    <property type="evidence" value="ECO:0007669"/>
    <property type="project" value="TreeGrafter"/>
</dbReference>
<evidence type="ECO:0000313" key="8">
    <source>
        <dbReference type="Proteomes" id="UP000214747"/>
    </source>
</evidence>
<protein>
    <submittedName>
        <fullName evidence="7">Amino acid ABC transporter substrate-binding protein</fullName>
    </submittedName>
</protein>
<evidence type="ECO:0000256" key="3">
    <source>
        <dbReference type="ARBA" id="ARBA00022729"/>
    </source>
</evidence>
<dbReference type="PROSITE" id="PS01039">
    <property type="entry name" value="SBP_BACTERIAL_3"/>
    <property type="match status" value="1"/>
</dbReference>
<dbReference type="GO" id="GO:0030288">
    <property type="term" value="C:outer membrane-bounded periplasmic space"/>
    <property type="evidence" value="ECO:0007669"/>
    <property type="project" value="TreeGrafter"/>
</dbReference>
<evidence type="ECO:0000256" key="1">
    <source>
        <dbReference type="ARBA" id="ARBA00010333"/>
    </source>
</evidence>
<dbReference type="SMART" id="SM00062">
    <property type="entry name" value="PBPb"/>
    <property type="match status" value="1"/>
</dbReference>
<feature type="chain" id="PRO_5012556232" evidence="5">
    <location>
        <begin position="31"/>
        <end position="282"/>
    </location>
</feature>
<name>A0A225SX21_9BURK</name>
<dbReference type="PANTHER" id="PTHR30085:SF6">
    <property type="entry name" value="ABC TRANSPORTER GLUTAMINE-BINDING PROTEIN GLNH"/>
    <property type="match status" value="1"/>
</dbReference>
<dbReference type="Proteomes" id="UP000214747">
    <property type="component" value="Unassembled WGS sequence"/>
</dbReference>
<evidence type="ECO:0000313" key="7">
    <source>
        <dbReference type="EMBL" id="OWY35768.1"/>
    </source>
</evidence>
<feature type="domain" description="Solute-binding protein family 3/N-terminal" evidence="6">
    <location>
        <begin position="41"/>
        <end position="261"/>
    </location>
</feature>
<dbReference type="GO" id="GO:0005576">
    <property type="term" value="C:extracellular region"/>
    <property type="evidence" value="ECO:0007669"/>
    <property type="project" value="TreeGrafter"/>
</dbReference>
<keyword evidence="2" id="KW-0813">Transport</keyword>
<feature type="signal peptide" evidence="5">
    <location>
        <begin position="1"/>
        <end position="30"/>
    </location>
</feature>
<dbReference type="InterPro" id="IPR001638">
    <property type="entry name" value="Solute-binding_3/MltF_N"/>
</dbReference>
<keyword evidence="8" id="KW-1185">Reference proteome</keyword>
<dbReference type="AlphaFoldDB" id="A0A225SX21"/>